<dbReference type="EMBL" id="JARBHB010000014">
    <property type="protein sequence ID" value="KAJ8868261.1"/>
    <property type="molecule type" value="Genomic_DNA"/>
</dbReference>
<gene>
    <name evidence="1" type="ORF">PR048_029777</name>
</gene>
<evidence type="ECO:0000313" key="1">
    <source>
        <dbReference type="EMBL" id="KAJ8868261.1"/>
    </source>
</evidence>
<name>A0ABQ9GB28_9NEOP</name>
<reference evidence="1 2" key="1">
    <citation type="submission" date="2023-02" db="EMBL/GenBank/DDBJ databases">
        <title>LHISI_Scaffold_Assembly.</title>
        <authorList>
            <person name="Stuart O.P."/>
            <person name="Cleave R."/>
            <person name="Magrath M.J.L."/>
            <person name="Mikheyev A.S."/>
        </authorList>
    </citation>
    <scope>NUCLEOTIDE SEQUENCE [LARGE SCALE GENOMIC DNA]</scope>
    <source>
        <strain evidence="1">Daus_M_001</strain>
        <tissue evidence="1">Leg muscle</tissue>
    </source>
</reference>
<protein>
    <submittedName>
        <fullName evidence="1">Uncharacterized protein</fullName>
    </submittedName>
</protein>
<keyword evidence="2" id="KW-1185">Reference proteome</keyword>
<dbReference type="Proteomes" id="UP001159363">
    <property type="component" value="Chromosome 13"/>
</dbReference>
<accession>A0ABQ9GB28</accession>
<comment type="caution">
    <text evidence="1">The sequence shown here is derived from an EMBL/GenBank/DDBJ whole genome shotgun (WGS) entry which is preliminary data.</text>
</comment>
<sequence>MDADVDADWAADIIERKSTTGILIRVLRKAVLRKCQKQKIVSREPAGGEYYALADCVKEVLPIEGMLNGIGITMNIPVTIAKIKGRFQIFACGNRAGRCLWLVGFLRDIPFPRPCIPVLLHTKLVSPSSASKTSMWLDYSPPTYLSFPARSLAHFRMWESGQTLLLAGGFSRASPVSPALVFRYCPILTSLHPQRILRPRCKKVLQFPQ</sequence>
<evidence type="ECO:0000313" key="2">
    <source>
        <dbReference type="Proteomes" id="UP001159363"/>
    </source>
</evidence>
<organism evidence="1 2">
    <name type="scientific">Dryococelus australis</name>
    <dbReference type="NCBI Taxonomy" id="614101"/>
    <lineage>
        <taxon>Eukaryota</taxon>
        <taxon>Metazoa</taxon>
        <taxon>Ecdysozoa</taxon>
        <taxon>Arthropoda</taxon>
        <taxon>Hexapoda</taxon>
        <taxon>Insecta</taxon>
        <taxon>Pterygota</taxon>
        <taxon>Neoptera</taxon>
        <taxon>Polyneoptera</taxon>
        <taxon>Phasmatodea</taxon>
        <taxon>Verophasmatodea</taxon>
        <taxon>Anareolatae</taxon>
        <taxon>Phasmatidae</taxon>
        <taxon>Eurycanthinae</taxon>
        <taxon>Dryococelus</taxon>
    </lineage>
</organism>
<proteinExistence type="predicted"/>